<proteinExistence type="predicted"/>
<name>A0A061BJF9_BABBI</name>
<feature type="non-terminal residue" evidence="1">
    <location>
        <position position="626"/>
    </location>
</feature>
<sequence length="626" mass="70538">MKFDKILNLKITLNNNPTNILNNLCTGLETFLGFNSASKGYDGSGIVYSDLDRLCDGVMGFLYQVLKDVSEKQPYQVGRETYLKKVLGEISEQLLRGNSGFNIALPKILSRIGKYNADVQQYNDSVKKPTDTFLVRLKNDFPKEIKKIPNDKKLKEMSSHTVENAVAPTRELSSKYIQYGNDFDRALQKAKKEISNLNSQCKNNVTTAQKQVKYVTERLAALSTKEESDLKAVESEITETLNSLKDGVNVRVRRDVSELVKLLKDKVSAIWKLLEEIDKKLYEYVDALQKWIDKADKDVNQAISKSDGIEQKLPGGKNRDELNRISSELKTRSDVIWNYVEEMKKQIAENVKAALQQVKDMDGKLKEDLKRVKEGIKEAIKQLGKRMVKHVIRIGDVKEQIGEQLSPIVRTSKDMFADFGAVKNALDKALRNVSEDIRKLVNLEQLVDIKSRSSKTLDAPLLKAIAGDNPFKPLISYFENLNTKVMDPIRTVMTRVCDGLGRGFAAQGNNGLHATLIGIKEQLKGIHNVVKGSVPEMKDLKMQLTSILGDKLNVENLDLNSKPSHAQTIQTVAEKLERKTDKIDKTEAISLLTVLSDIAKTVSAHTQRVIEEVMHKIKEKNPRRDT</sequence>
<accession>A0A061BJF9</accession>
<protein>
    <submittedName>
        <fullName evidence="1">Uncharacterized protein</fullName>
    </submittedName>
</protein>
<organism evidence="1">
    <name type="scientific">Babesia bigemina</name>
    <dbReference type="NCBI Taxonomy" id="5866"/>
    <lineage>
        <taxon>Eukaryota</taxon>
        <taxon>Sar</taxon>
        <taxon>Alveolata</taxon>
        <taxon>Apicomplexa</taxon>
        <taxon>Aconoidasida</taxon>
        <taxon>Piroplasmida</taxon>
        <taxon>Babesiidae</taxon>
        <taxon>Babesia</taxon>
    </lineage>
</organism>
<evidence type="ECO:0000313" key="1">
    <source>
        <dbReference type="EMBL" id="CDR71614.1"/>
    </source>
</evidence>
<gene>
    <name evidence="1" type="ORF">BBBOND_0002710</name>
</gene>
<dbReference type="RefSeq" id="XP_012770561.1">
    <property type="nucleotide sequence ID" value="XM_012915107.1"/>
</dbReference>
<dbReference type="OrthoDB" id="367180at2759"/>
<dbReference type="AlphaFoldDB" id="A0A061BJF9"/>
<dbReference type="EMBL" id="LK055057">
    <property type="protein sequence ID" value="CDR71614.1"/>
    <property type="molecule type" value="Genomic_DNA"/>
</dbReference>
<dbReference type="KEGG" id="bbig:BBBOND_0002710"/>
<reference evidence="1" key="2">
    <citation type="submission" date="2014-06" db="EMBL/GenBank/DDBJ databases">
        <authorList>
            <person name="Aslett M."/>
            <person name="De Silva Nishadi"/>
        </authorList>
    </citation>
    <scope>NUCLEOTIDE SEQUENCE</scope>
    <source>
        <strain evidence="1">Bond</strain>
    </source>
</reference>
<reference evidence="1" key="1">
    <citation type="journal article" date="2014" name="Nucleic Acids Res.">
        <title>The evolutionary dynamics of variant antigen genes in Babesia reveal a history of genomic innovation underlying host-parasite interaction.</title>
        <authorList>
            <person name="Jackson A.P."/>
            <person name="Otto T.D."/>
            <person name="Darby A."/>
            <person name="Ramaprasad A."/>
            <person name="Xia D."/>
            <person name="Echaide I.E."/>
            <person name="Farber M."/>
            <person name="Gahlot S."/>
            <person name="Gamble J."/>
            <person name="Gupta D."/>
            <person name="Gupta Y."/>
            <person name="Jackson L."/>
            <person name="Malandrin L."/>
            <person name="Malas T.B."/>
            <person name="Moussa E."/>
            <person name="Nair M."/>
            <person name="Reid AJ."/>
            <person name="Sanders M."/>
            <person name="Sharma J."/>
            <person name="Tracey A."/>
            <person name="Quail M.A."/>
            <person name="Weir W."/>
            <person name="Wastling J.M."/>
            <person name="Hall N."/>
            <person name="Willadsen P."/>
            <person name="Lingelbach K."/>
            <person name="Shiels B."/>
            <person name="Tait A."/>
            <person name="Berriman M."/>
            <person name="Allred D.R."/>
            <person name="Pain A."/>
        </authorList>
    </citation>
    <scope>NUCLEOTIDE SEQUENCE</scope>
    <source>
        <strain evidence="1">Bond</strain>
    </source>
</reference>
<dbReference type="SUPFAM" id="SSF58113">
    <property type="entry name" value="Apolipoprotein A-I"/>
    <property type="match status" value="1"/>
</dbReference>
<dbReference type="VEuPathDB" id="PiroplasmaDB:BBBOND_0002710"/>
<dbReference type="GeneID" id="24561837"/>